<dbReference type="Proteomes" id="UP000316095">
    <property type="component" value="Unassembled WGS sequence"/>
</dbReference>
<comment type="caution">
    <text evidence="12">The sequence shown here is derived from an EMBL/GenBank/DDBJ whole genome shotgun (WGS) entry which is preliminary data.</text>
</comment>
<dbReference type="Pfam" id="PF01546">
    <property type="entry name" value="Peptidase_M20"/>
    <property type="match status" value="1"/>
</dbReference>
<organism evidence="12 13">
    <name type="scientific">Rubinisphaera italica</name>
    <dbReference type="NCBI Taxonomy" id="2527969"/>
    <lineage>
        <taxon>Bacteria</taxon>
        <taxon>Pseudomonadati</taxon>
        <taxon>Planctomycetota</taxon>
        <taxon>Planctomycetia</taxon>
        <taxon>Planctomycetales</taxon>
        <taxon>Planctomycetaceae</taxon>
        <taxon>Rubinisphaera</taxon>
    </lineage>
</organism>
<accession>A0A5C5XHA2</accession>
<dbReference type="NCBIfam" id="TIGR01882">
    <property type="entry name" value="peptidase-T"/>
    <property type="match status" value="1"/>
</dbReference>
<dbReference type="Gene3D" id="3.30.70.360">
    <property type="match status" value="1"/>
</dbReference>
<dbReference type="NCBIfam" id="NF003976">
    <property type="entry name" value="PRK05469.1"/>
    <property type="match status" value="1"/>
</dbReference>
<feature type="binding site" evidence="9">
    <location>
        <position position="198"/>
    </location>
    <ligand>
        <name>Zn(2+)</name>
        <dbReference type="ChEBI" id="CHEBI:29105"/>
        <label>1</label>
    </ligand>
</feature>
<protein>
    <recommendedName>
        <fullName evidence="7">Peptidase T</fullName>
        <ecNumber evidence="7">3.4.11.4</ecNumber>
    </recommendedName>
</protein>
<feature type="domain" description="Peptidase M20 dimerisation" evidence="11">
    <location>
        <begin position="209"/>
        <end position="303"/>
    </location>
</feature>
<evidence type="ECO:0000256" key="3">
    <source>
        <dbReference type="ARBA" id="ARBA00022723"/>
    </source>
</evidence>
<dbReference type="InterPro" id="IPR002933">
    <property type="entry name" value="Peptidase_M20"/>
</dbReference>
<dbReference type="GO" id="GO:0008270">
    <property type="term" value="F:zinc ion binding"/>
    <property type="evidence" value="ECO:0007669"/>
    <property type="project" value="InterPro"/>
</dbReference>
<dbReference type="PANTHER" id="PTHR42994">
    <property type="entry name" value="PEPTIDASE T"/>
    <property type="match status" value="1"/>
</dbReference>
<dbReference type="OrthoDB" id="9804934at2"/>
<dbReference type="PROSITE" id="PS00759">
    <property type="entry name" value="ARGE_DAPE_CPG2_2"/>
    <property type="match status" value="1"/>
</dbReference>
<keyword evidence="5 9" id="KW-0862">Zinc</keyword>
<dbReference type="SUPFAM" id="SSF55031">
    <property type="entry name" value="Bacterial exopeptidase dimerisation domain"/>
    <property type="match status" value="1"/>
</dbReference>
<feature type="active site" description="Proton acceptor" evidence="8">
    <location>
        <position position="175"/>
    </location>
</feature>
<evidence type="ECO:0000256" key="4">
    <source>
        <dbReference type="ARBA" id="ARBA00022801"/>
    </source>
</evidence>
<keyword evidence="6" id="KW-0482">Metalloprotease</keyword>
<dbReference type="PIRSF" id="PIRSF037215">
    <property type="entry name" value="Peptidase_M20B"/>
    <property type="match status" value="1"/>
</dbReference>
<dbReference type="SUPFAM" id="SSF53187">
    <property type="entry name" value="Zn-dependent exopeptidases"/>
    <property type="match status" value="1"/>
</dbReference>
<feature type="binding site" evidence="9">
    <location>
        <position position="141"/>
    </location>
    <ligand>
        <name>Zn(2+)</name>
        <dbReference type="ChEBI" id="CHEBI:29105"/>
        <label>1</label>
    </ligand>
</feature>
<feature type="binding site" evidence="9">
    <location>
        <position position="381"/>
    </location>
    <ligand>
        <name>Zn(2+)</name>
        <dbReference type="ChEBI" id="CHEBI:29105"/>
        <label>2</label>
    </ligand>
</feature>
<evidence type="ECO:0000259" key="11">
    <source>
        <dbReference type="Pfam" id="PF07687"/>
    </source>
</evidence>
<dbReference type="GO" id="GO:0008237">
    <property type="term" value="F:metallopeptidase activity"/>
    <property type="evidence" value="ECO:0007669"/>
    <property type="project" value="UniProtKB-KW"/>
</dbReference>
<dbReference type="GO" id="GO:0045148">
    <property type="term" value="F:tripeptide aminopeptidase activity"/>
    <property type="evidence" value="ECO:0007669"/>
    <property type="project" value="UniProtKB-UniRule"/>
</dbReference>
<dbReference type="EMBL" id="SJPG01000001">
    <property type="protein sequence ID" value="TWT62467.1"/>
    <property type="molecule type" value="Genomic_DNA"/>
</dbReference>
<dbReference type="Gene3D" id="3.40.630.10">
    <property type="entry name" value="Zn peptidases"/>
    <property type="match status" value="1"/>
</dbReference>
<evidence type="ECO:0000256" key="6">
    <source>
        <dbReference type="ARBA" id="ARBA00023049"/>
    </source>
</evidence>
<feature type="region of interest" description="Disordered" evidence="10">
    <location>
        <begin position="358"/>
        <end position="382"/>
    </location>
</feature>
<dbReference type="GO" id="GO:0005829">
    <property type="term" value="C:cytosol"/>
    <property type="evidence" value="ECO:0007669"/>
    <property type="project" value="TreeGrafter"/>
</dbReference>
<name>A0A5C5XHA2_9PLAN</name>
<keyword evidence="3 9" id="KW-0479">Metal-binding</keyword>
<keyword evidence="4 12" id="KW-0378">Hydrolase</keyword>
<evidence type="ECO:0000313" key="13">
    <source>
        <dbReference type="Proteomes" id="UP000316095"/>
    </source>
</evidence>
<evidence type="ECO:0000256" key="9">
    <source>
        <dbReference type="PIRSR" id="PIRSR037215-2"/>
    </source>
</evidence>
<feature type="binding site" evidence="9">
    <location>
        <position position="176"/>
    </location>
    <ligand>
        <name>Zn(2+)</name>
        <dbReference type="ChEBI" id="CHEBI:29105"/>
        <label>2</label>
    </ligand>
</feature>
<dbReference type="Pfam" id="PF07687">
    <property type="entry name" value="M20_dimer"/>
    <property type="match status" value="1"/>
</dbReference>
<dbReference type="GO" id="GO:0006508">
    <property type="term" value="P:proteolysis"/>
    <property type="evidence" value="ECO:0007669"/>
    <property type="project" value="UniProtKB-UniRule"/>
</dbReference>
<dbReference type="EC" id="3.4.11.4" evidence="7"/>
<keyword evidence="13" id="KW-1185">Reference proteome</keyword>
<feature type="binding site" evidence="9">
    <location>
        <position position="78"/>
    </location>
    <ligand>
        <name>Zn(2+)</name>
        <dbReference type="ChEBI" id="CHEBI:29105"/>
        <label>1</label>
    </ligand>
</feature>
<evidence type="ECO:0000256" key="1">
    <source>
        <dbReference type="ARBA" id="ARBA00009692"/>
    </source>
</evidence>
<dbReference type="InterPro" id="IPR036264">
    <property type="entry name" value="Bact_exopeptidase_dim_dom"/>
</dbReference>
<sequence length="412" mass="44984">MPTLLERFLTYVCIDTQSDETSPSAPSTEKQLDLSRLLEQECRELGLKDVSLSPHGIVLATLPSNISEKVPTIAWVAHVDTSPEYSGTNVNPIVHEEYDGEDIVLPGDPSKILKVSENPELSQLVGESIITTDGTTLLGADDKSGIAVIMAAVEYLIEHPEIPHGPVRVCFTVDEEIGRGIENMDFDALGSVCAYTLDSDGRGRIDSETFSADQATIIVRGINTHPSVGKGAMVNAIRILSAFIDRIPQLTLSPETTDDREGFMHPYHISGGVAEASARIILRDFETENLHAQAKLLESIAESLRCEYPKAEIEVQIKEQYRNMRDGLEKEPRALPFAIEATAAAGLEPHQDIIRGGTDGSLMTAAGLPTPNLSSGQHNPHSPLEWTSEIEMESAKMVLVELARRWGQERLS</sequence>
<comment type="similarity">
    <text evidence="1">Belongs to the peptidase M20B family.</text>
</comment>
<dbReference type="GO" id="GO:0006518">
    <property type="term" value="P:peptide metabolic process"/>
    <property type="evidence" value="ECO:0007669"/>
    <property type="project" value="InterPro"/>
</dbReference>
<reference evidence="12 13" key="1">
    <citation type="submission" date="2019-02" db="EMBL/GenBank/DDBJ databases">
        <title>Deep-cultivation of Planctomycetes and their phenomic and genomic characterization uncovers novel biology.</title>
        <authorList>
            <person name="Wiegand S."/>
            <person name="Jogler M."/>
            <person name="Boedeker C."/>
            <person name="Pinto D."/>
            <person name="Vollmers J."/>
            <person name="Rivas-Marin E."/>
            <person name="Kohn T."/>
            <person name="Peeters S.H."/>
            <person name="Heuer A."/>
            <person name="Rast P."/>
            <person name="Oberbeckmann S."/>
            <person name="Bunk B."/>
            <person name="Jeske O."/>
            <person name="Meyerdierks A."/>
            <person name="Storesund J.E."/>
            <person name="Kallscheuer N."/>
            <person name="Luecker S."/>
            <person name="Lage O.M."/>
            <person name="Pohl T."/>
            <person name="Merkel B.J."/>
            <person name="Hornburger P."/>
            <person name="Mueller R.-W."/>
            <person name="Bruemmer F."/>
            <person name="Labrenz M."/>
            <person name="Spormann A.M."/>
            <person name="Op Den Camp H."/>
            <person name="Overmann J."/>
            <person name="Amann R."/>
            <person name="Jetten M.S.M."/>
            <person name="Mascher T."/>
            <person name="Medema M.H."/>
            <person name="Devos D.P."/>
            <person name="Kaster A.-K."/>
            <person name="Ovreas L."/>
            <person name="Rohde M."/>
            <person name="Galperin M.Y."/>
            <person name="Jogler C."/>
        </authorList>
    </citation>
    <scope>NUCLEOTIDE SEQUENCE [LARGE SCALE GENOMIC DNA]</scope>
    <source>
        <strain evidence="12 13">Pan54</strain>
    </source>
</reference>
<evidence type="ECO:0000256" key="5">
    <source>
        <dbReference type="ARBA" id="ARBA00022833"/>
    </source>
</evidence>
<dbReference type="InterPro" id="IPR011650">
    <property type="entry name" value="Peptidase_M20_dimer"/>
</dbReference>
<evidence type="ECO:0000313" key="12">
    <source>
        <dbReference type="EMBL" id="TWT62467.1"/>
    </source>
</evidence>
<feature type="active site" evidence="8">
    <location>
        <position position="80"/>
    </location>
</feature>
<dbReference type="InterPro" id="IPR001261">
    <property type="entry name" value="ArgE/DapE_CS"/>
</dbReference>
<dbReference type="RefSeq" id="WP_146504317.1">
    <property type="nucleotide sequence ID" value="NZ_SJPG01000001.1"/>
</dbReference>
<evidence type="ECO:0000256" key="10">
    <source>
        <dbReference type="SAM" id="MobiDB-lite"/>
    </source>
</evidence>
<feature type="compositionally biased region" description="Polar residues" evidence="10">
    <location>
        <begin position="371"/>
        <end position="380"/>
    </location>
</feature>
<dbReference type="PANTHER" id="PTHR42994:SF1">
    <property type="entry name" value="PEPTIDASE T"/>
    <property type="match status" value="1"/>
</dbReference>
<dbReference type="NCBIfam" id="NF009920">
    <property type="entry name" value="PRK13381.1"/>
    <property type="match status" value="1"/>
</dbReference>
<dbReference type="InterPro" id="IPR010161">
    <property type="entry name" value="Peptidase_M20B"/>
</dbReference>
<evidence type="ECO:0000256" key="8">
    <source>
        <dbReference type="PIRSR" id="PIRSR037215-1"/>
    </source>
</evidence>
<proteinExistence type="inferred from homology"/>
<feature type="binding site" evidence="9">
    <location>
        <position position="141"/>
    </location>
    <ligand>
        <name>Zn(2+)</name>
        <dbReference type="ChEBI" id="CHEBI:29105"/>
        <label>2</label>
    </ligand>
</feature>
<comment type="cofactor">
    <cofactor evidence="9">
        <name>Zn(2+)</name>
        <dbReference type="ChEBI" id="CHEBI:29105"/>
    </cofactor>
    <text evidence="9">Binds 2 Zn(2+) ions per subunit.</text>
</comment>
<evidence type="ECO:0000256" key="7">
    <source>
        <dbReference type="NCBIfam" id="TIGR01882"/>
    </source>
</evidence>
<gene>
    <name evidence="12" type="primary">pepT</name>
    <name evidence="12" type="ORF">Pan54_32090</name>
</gene>
<keyword evidence="12" id="KW-0031">Aminopeptidase</keyword>
<evidence type="ECO:0000256" key="2">
    <source>
        <dbReference type="ARBA" id="ARBA00022670"/>
    </source>
</evidence>
<dbReference type="AlphaFoldDB" id="A0A5C5XHA2"/>
<keyword evidence="2" id="KW-0645">Protease</keyword>